<comment type="caution">
    <text evidence="2">The sequence shown here is derived from an EMBL/GenBank/DDBJ whole genome shotgun (WGS) entry which is preliminary data.</text>
</comment>
<dbReference type="InterPro" id="IPR010496">
    <property type="entry name" value="AL/BT2_dom"/>
</dbReference>
<dbReference type="EMBL" id="JACHOB010000001">
    <property type="protein sequence ID" value="MBB4658476.1"/>
    <property type="molecule type" value="Genomic_DNA"/>
</dbReference>
<feature type="domain" description="3-keto-alpha-glucoside-1,2-lyase/3-keto-2-hydroxy-glucal hydratase" evidence="1">
    <location>
        <begin position="16"/>
        <end position="268"/>
    </location>
</feature>
<dbReference type="AlphaFoldDB" id="A0A840I077"/>
<accession>A0A840I077</accession>
<organism evidence="2 3">
    <name type="scientific">Parvularcula dongshanensis</name>
    <dbReference type="NCBI Taxonomy" id="1173995"/>
    <lineage>
        <taxon>Bacteria</taxon>
        <taxon>Pseudomonadati</taxon>
        <taxon>Pseudomonadota</taxon>
        <taxon>Alphaproteobacteria</taxon>
        <taxon>Parvularculales</taxon>
        <taxon>Parvularculaceae</taxon>
        <taxon>Parvularcula</taxon>
    </lineage>
</organism>
<evidence type="ECO:0000313" key="2">
    <source>
        <dbReference type="EMBL" id="MBB4658476.1"/>
    </source>
</evidence>
<dbReference type="Proteomes" id="UP000563524">
    <property type="component" value="Unassembled WGS sequence"/>
</dbReference>
<sequence>MTPMITALVLLAAQPGWRPLLSEDLADWNVYLSYRHGSDYDGSVPRNADGTPIEPVGLNPPDQDVFVVETVNGESVLHVSGEVYGMAFTDEVFENYRLRMQVRWGEVVWPPREALLKDTGLLYHSVGEPGADYWRTWMRSQEFQIMEGHVGDYWTQAGSAFDLRGLPREGVMSPVASMRHGWVEIAEGSAAGNFAMRSHDAESPTGEWTQIELIVFGDRAVHVVNGEPVMVLKGSRYTAEDGEVRPLTSGRLQIQSEAAEVFFRRIEVMPIDAMPEAYVPLFE</sequence>
<evidence type="ECO:0000259" key="1">
    <source>
        <dbReference type="Pfam" id="PF06439"/>
    </source>
</evidence>
<evidence type="ECO:0000313" key="3">
    <source>
        <dbReference type="Proteomes" id="UP000563524"/>
    </source>
</evidence>
<keyword evidence="3" id="KW-1185">Reference proteome</keyword>
<name>A0A840I077_9PROT</name>
<gene>
    <name evidence="2" type="ORF">GGQ59_000976</name>
</gene>
<dbReference type="GO" id="GO:0016787">
    <property type="term" value="F:hydrolase activity"/>
    <property type="evidence" value="ECO:0007669"/>
    <property type="project" value="InterPro"/>
</dbReference>
<dbReference type="Pfam" id="PF06439">
    <property type="entry name" value="3keto-disac_hyd"/>
    <property type="match status" value="1"/>
</dbReference>
<dbReference type="Gene3D" id="2.60.120.560">
    <property type="entry name" value="Exo-inulinase, domain 1"/>
    <property type="match status" value="1"/>
</dbReference>
<dbReference type="RefSeq" id="WP_183816330.1">
    <property type="nucleotide sequence ID" value="NZ_JACHOB010000001.1"/>
</dbReference>
<proteinExistence type="predicted"/>
<reference evidence="2 3" key="1">
    <citation type="submission" date="2020-08" db="EMBL/GenBank/DDBJ databases">
        <title>Genomic Encyclopedia of Type Strains, Phase IV (KMG-IV): sequencing the most valuable type-strain genomes for metagenomic binning, comparative biology and taxonomic classification.</title>
        <authorList>
            <person name="Goeker M."/>
        </authorList>
    </citation>
    <scope>NUCLEOTIDE SEQUENCE [LARGE SCALE GENOMIC DNA]</scope>
    <source>
        <strain evidence="2 3">DSM 102850</strain>
    </source>
</reference>
<protein>
    <recommendedName>
        <fullName evidence="1">3-keto-alpha-glucoside-1,2-lyase/3-keto-2-hydroxy-glucal hydratase domain-containing protein</fullName>
    </recommendedName>
</protein>